<dbReference type="OrthoDB" id="7596012at2"/>
<gene>
    <name evidence="2" type="ORF">Y88_1244</name>
</gene>
<proteinExistence type="predicted"/>
<dbReference type="Proteomes" id="UP000004728">
    <property type="component" value="Unassembled WGS sequence"/>
</dbReference>
<dbReference type="HOGENOM" id="CLU_1314360_0_0_5"/>
<feature type="signal peptide" evidence="1">
    <location>
        <begin position="1"/>
        <end position="24"/>
    </location>
</feature>
<reference evidence="2 3" key="1">
    <citation type="journal article" date="2012" name="J. Bacteriol.">
        <title>Draft Genome Sequence of Novosphingobium nitrogenifigens Y88T.</title>
        <authorList>
            <person name="Strabala T.J."/>
            <person name="Macdonald L."/>
            <person name="Liu V."/>
            <person name="Smit A.M."/>
        </authorList>
    </citation>
    <scope>NUCLEOTIDE SEQUENCE [LARGE SCALE GENOMIC DNA]</scope>
    <source>
        <strain evidence="2 3">DSM 19370</strain>
    </source>
</reference>
<dbReference type="AlphaFoldDB" id="F1Z843"/>
<sequence>MMRIAPLVVTVGLCAMLAPCGAMAIDALFVPGLGADARAASHGRERAGLAHVPSFETKGDEAGVGETGAGMSALDLGEALGEGNWNQVRIEQHLIIRITPRMAGPDPNAPPPPPPEPVRLRERKTASCMPVGAIAGVRPLGEGRIMLMMRDRRLIAADLARNCSGRDFYMGFYLTSNNDGQLCVERDTIHSRAGTSCTITRMRELVPEN</sequence>
<dbReference type="eggNOG" id="ENOG50315GE">
    <property type="taxonomic scope" value="Bacteria"/>
</dbReference>
<keyword evidence="3" id="KW-1185">Reference proteome</keyword>
<keyword evidence="1" id="KW-0732">Signal</keyword>
<comment type="caution">
    <text evidence="2">The sequence shown here is derived from an EMBL/GenBank/DDBJ whole genome shotgun (WGS) entry which is preliminary data.</text>
</comment>
<evidence type="ECO:0000256" key="1">
    <source>
        <dbReference type="SAM" id="SignalP"/>
    </source>
</evidence>
<accession>F1Z843</accession>
<dbReference type="InParanoid" id="F1Z843"/>
<name>F1Z843_9SPHN</name>
<dbReference type="STRING" id="983920.Y88_1244"/>
<protein>
    <submittedName>
        <fullName evidence="2">Uncharacterized protein</fullName>
    </submittedName>
</protein>
<dbReference type="RefSeq" id="WP_008065417.1">
    <property type="nucleotide sequence ID" value="NZ_AQWK01000001.1"/>
</dbReference>
<feature type="chain" id="PRO_5003277609" evidence="1">
    <location>
        <begin position="25"/>
        <end position="209"/>
    </location>
</feature>
<organism evidence="2 3">
    <name type="scientific">Novosphingobium nitrogenifigens DSM 19370</name>
    <dbReference type="NCBI Taxonomy" id="983920"/>
    <lineage>
        <taxon>Bacteria</taxon>
        <taxon>Pseudomonadati</taxon>
        <taxon>Pseudomonadota</taxon>
        <taxon>Alphaproteobacteria</taxon>
        <taxon>Sphingomonadales</taxon>
        <taxon>Sphingomonadaceae</taxon>
        <taxon>Novosphingobium</taxon>
    </lineage>
</organism>
<evidence type="ECO:0000313" key="2">
    <source>
        <dbReference type="EMBL" id="EGD59182.1"/>
    </source>
</evidence>
<dbReference type="EMBL" id="AEWJ01000037">
    <property type="protein sequence ID" value="EGD59182.1"/>
    <property type="molecule type" value="Genomic_DNA"/>
</dbReference>
<evidence type="ECO:0000313" key="3">
    <source>
        <dbReference type="Proteomes" id="UP000004728"/>
    </source>
</evidence>